<feature type="compositionally biased region" description="Polar residues" evidence="6">
    <location>
        <begin position="1"/>
        <end position="15"/>
    </location>
</feature>
<dbReference type="GO" id="GO:0030983">
    <property type="term" value="F:mismatched DNA binding"/>
    <property type="evidence" value="ECO:0007669"/>
    <property type="project" value="InterPro"/>
</dbReference>
<keyword evidence="5" id="KW-0469">Meiosis</keyword>
<proteinExistence type="inferred from homology"/>
<organism evidence="8 9">
    <name type="scientific">Pseudogymnoascus verrucosus</name>
    <dbReference type="NCBI Taxonomy" id="342668"/>
    <lineage>
        <taxon>Eukaryota</taxon>
        <taxon>Fungi</taxon>
        <taxon>Dikarya</taxon>
        <taxon>Ascomycota</taxon>
        <taxon>Pezizomycotina</taxon>
        <taxon>Leotiomycetes</taxon>
        <taxon>Thelebolales</taxon>
        <taxon>Thelebolaceae</taxon>
        <taxon>Pseudogymnoascus</taxon>
    </lineage>
</organism>
<protein>
    <submittedName>
        <fullName evidence="8">MutS protein msh4</fullName>
    </submittedName>
</protein>
<dbReference type="Pfam" id="PF00488">
    <property type="entry name" value="MutS_V"/>
    <property type="match status" value="1"/>
</dbReference>
<keyword evidence="4" id="KW-0238">DNA-binding</keyword>
<dbReference type="Pfam" id="PF05192">
    <property type="entry name" value="MutS_III"/>
    <property type="match status" value="1"/>
</dbReference>
<feature type="domain" description="DNA mismatch repair proteins mutS family" evidence="7">
    <location>
        <begin position="667"/>
        <end position="683"/>
    </location>
</feature>
<dbReference type="GO" id="GO:0005634">
    <property type="term" value="C:nucleus"/>
    <property type="evidence" value="ECO:0007669"/>
    <property type="project" value="TreeGrafter"/>
</dbReference>
<dbReference type="InterPro" id="IPR045076">
    <property type="entry name" value="MutS"/>
</dbReference>
<dbReference type="GeneID" id="28836824"/>
<dbReference type="InterPro" id="IPR027417">
    <property type="entry name" value="P-loop_NTPase"/>
</dbReference>
<feature type="compositionally biased region" description="Low complexity" evidence="6">
    <location>
        <begin position="36"/>
        <end position="56"/>
    </location>
</feature>
<dbReference type="Gene3D" id="1.10.1420.10">
    <property type="match status" value="2"/>
</dbReference>
<dbReference type="GO" id="GO:0140664">
    <property type="term" value="F:ATP-dependent DNA damage sensor activity"/>
    <property type="evidence" value="ECO:0007669"/>
    <property type="project" value="InterPro"/>
</dbReference>
<feature type="compositionally biased region" description="Acidic residues" evidence="6">
    <location>
        <begin position="872"/>
        <end position="883"/>
    </location>
</feature>
<evidence type="ECO:0000256" key="6">
    <source>
        <dbReference type="SAM" id="MobiDB-lite"/>
    </source>
</evidence>
<evidence type="ECO:0000259" key="7">
    <source>
        <dbReference type="PROSITE" id="PS00486"/>
    </source>
</evidence>
<dbReference type="InterPro" id="IPR011184">
    <property type="entry name" value="DNA_mismatch_repair_Msh2"/>
</dbReference>
<dbReference type="Proteomes" id="UP000091956">
    <property type="component" value="Unassembled WGS sequence"/>
</dbReference>
<dbReference type="SUPFAM" id="SSF48334">
    <property type="entry name" value="DNA repair protein MutS, domain III"/>
    <property type="match status" value="1"/>
</dbReference>
<dbReference type="GO" id="GO:0006298">
    <property type="term" value="P:mismatch repair"/>
    <property type="evidence" value="ECO:0007669"/>
    <property type="project" value="InterPro"/>
</dbReference>
<evidence type="ECO:0000256" key="2">
    <source>
        <dbReference type="ARBA" id="ARBA00022741"/>
    </source>
</evidence>
<dbReference type="SUPFAM" id="SSF53150">
    <property type="entry name" value="DNA repair protein MutS, domain II"/>
    <property type="match status" value="1"/>
</dbReference>
<feature type="compositionally biased region" description="Acidic residues" evidence="6">
    <location>
        <begin position="841"/>
        <end position="863"/>
    </location>
</feature>
<evidence type="ECO:0000256" key="5">
    <source>
        <dbReference type="ARBA" id="ARBA00023254"/>
    </source>
</evidence>
<dbReference type="GO" id="GO:0007131">
    <property type="term" value="P:reciprocal meiotic recombination"/>
    <property type="evidence" value="ECO:0007669"/>
    <property type="project" value="TreeGrafter"/>
</dbReference>
<feature type="region of interest" description="Disordered" evidence="6">
    <location>
        <begin position="1"/>
        <end position="56"/>
    </location>
</feature>
<dbReference type="InterPro" id="IPR007861">
    <property type="entry name" value="DNA_mismatch_repair_MutS_clamp"/>
</dbReference>
<comment type="similarity">
    <text evidence="1">Belongs to the DNA mismatch repair MutS family.</text>
</comment>
<dbReference type="Gene3D" id="3.30.420.110">
    <property type="entry name" value="MutS, connector domain"/>
    <property type="match status" value="1"/>
</dbReference>
<sequence>MSSTPRPSTSFSARTAISHRHDGDTASTSQGQSIQRTLSRATTRPPTRARSRAASSIGGGLSQHIVCAVSESRGVSPTVGLAFVNVSTGEAVMSQICDNQFYVRTVLKLQVFEPTEILLVSTSGPPNQKSKMYSLIEEEVIGSRIVCVDRRYWSEPAGMDFIQQLAFPEDVEAIKVATGGNFYATCCLAASLRYMEHSLSLTFASHSLRIKYQPSEGSMMIDLSTIQSLELIQNITNVKSKDCLFGLLNETLTPMGSRMLRSNILQPSTQESILKNRYEAVGELASKEEMFFDTRNGKHVVNTLKPFHDVDKLLTNLIIQPTQPDIQHSEQSINHILMLKTFVQCVGPVYEALSGARSPLLVDIRNVCRPNNITPTLKIIGEVINDDVTFQRSPLDLRNQRTYAVKSGVNGLLDVARQTFREATQDVHKHVSDINDQYEMQMETRYDNARRYYLRIPESNLEGRTMPDILINCYRKKGYIECQTLDLVKLNQRIEDSHQEVVLMSDKTVAQLIDNVRAEIQPLFRVSDSIAMLDMLAAFAQLVTTSDYIKPEITRCLAIKSGRHPVHEKAHSEKFIPNDVYADKQQRFQIITGCNMSGKSTYIRSIALMTVMAQIGSFVPAQYASFPIVDQLFARVSMDDCIEANVSTFASEMRETAFILRNIGNNSLVIIDELGRGTSTRDGLAIALSISEALVESQAFVWFTTHFRELAQIMNERAGVVNMHLKVDISQEDKMVMLYKIANGFVKEEHYGLALARVVNLPPLILEVAEKVSKKLQAQAAAKKKSSKSFAIARKRKLVLSLREVLLQAQESSMQGKALMEYLRKVQEEFVKRMDCIENEAEDSGDEGVVGEEELSDNDDGSDENLGREGEFNEADDDSDESEMTGTDKTEMLV</sequence>
<dbReference type="Pfam" id="PF05188">
    <property type="entry name" value="MutS_II"/>
    <property type="match status" value="1"/>
</dbReference>
<dbReference type="SMART" id="SM00534">
    <property type="entry name" value="MUTSac"/>
    <property type="match status" value="1"/>
</dbReference>
<dbReference type="SUPFAM" id="SSF52540">
    <property type="entry name" value="P-loop containing nucleoside triphosphate hydrolases"/>
    <property type="match status" value="1"/>
</dbReference>
<dbReference type="InterPro" id="IPR036187">
    <property type="entry name" value="DNA_mismatch_repair_MutS_sf"/>
</dbReference>
<dbReference type="EMBL" id="KV460215">
    <property type="protein sequence ID" value="OBT98837.2"/>
    <property type="molecule type" value="Genomic_DNA"/>
</dbReference>
<dbReference type="FunFam" id="3.40.50.300:FF:002054">
    <property type="entry name" value="DNA mismatch repair protein MSH4"/>
    <property type="match status" value="1"/>
</dbReference>
<dbReference type="PANTHER" id="PTHR11361">
    <property type="entry name" value="DNA MISMATCH REPAIR PROTEIN MUTS FAMILY MEMBER"/>
    <property type="match status" value="1"/>
</dbReference>
<dbReference type="FunFam" id="1.10.1420.10:FF:000013">
    <property type="entry name" value="mutS protein homolog 4"/>
    <property type="match status" value="1"/>
</dbReference>
<evidence type="ECO:0000256" key="1">
    <source>
        <dbReference type="ARBA" id="ARBA00006271"/>
    </source>
</evidence>
<evidence type="ECO:0000256" key="4">
    <source>
        <dbReference type="ARBA" id="ARBA00023125"/>
    </source>
</evidence>
<keyword evidence="3" id="KW-0067">ATP-binding</keyword>
<dbReference type="InterPro" id="IPR000432">
    <property type="entry name" value="DNA_mismatch_repair_MutS_C"/>
</dbReference>
<dbReference type="Pfam" id="PF05190">
    <property type="entry name" value="MutS_IV"/>
    <property type="match status" value="1"/>
</dbReference>
<dbReference type="InterPro" id="IPR036678">
    <property type="entry name" value="MutS_con_dom_sf"/>
</dbReference>
<dbReference type="STRING" id="342668.A0A1B8GSM6"/>
<keyword evidence="2" id="KW-0547">Nucleotide-binding</keyword>
<dbReference type="Gene3D" id="3.40.50.300">
    <property type="entry name" value="P-loop containing nucleotide triphosphate hydrolases"/>
    <property type="match status" value="1"/>
</dbReference>
<accession>A0A1B8GSM6</accession>
<evidence type="ECO:0000256" key="3">
    <source>
        <dbReference type="ARBA" id="ARBA00022840"/>
    </source>
</evidence>
<name>A0A1B8GSM6_9PEZI</name>
<dbReference type="InterPro" id="IPR007696">
    <property type="entry name" value="DNA_mismatch_repair_MutS_core"/>
</dbReference>
<dbReference type="RefSeq" id="XP_059319891.1">
    <property type="nucleotide sequence ID" value="XM_059463531.1"/>
</dbReference>
<feature type="compositionally biased region" description="Polar residues" evidence="6">
    <location>
        <begin position="25"/>
        <end position="35"/>
    </location>
</feature>
<dbReference type="PROSITE" id="PS00486">
    <property type="entry name" value="DNA_MISMATCH_REPAIR_2"/>
    <property type="match status" value="1"/>
</dbReference>
<evidence type="ECO:0000313" key="8">
    <source>
        <dbReference type="EMBL" id="OBT98837.2"/>
    </source>
</evidence>
<dbReference type="InterPro" id="IPR007860">
    <property type="entry name" value="DNA_mmatch_repair_MutS_con_dom"/>
</dbReference>
<gene>
    <name evidence="8" type="primary">MSH4</name>
    <name evidence="8" type="ORF">VE01_03438</name>
</gene>
<evidence type="ECO:0000313" key="9">
    <source>
        <dbReference type="Proteomes" id="UP000091956"/>
    </source>
</evidence>
<dbReference type="PIRSF" id="PIRSF005813">
    <property type="entry name" value="MSH2"/>
    <property type="match status" value="1"/>
</dbReference>
<reference evidence="9" key="2">
    <citation type="journal article" date="2018" name="Nat. Commun.">
        <title>Extreme sensitivity to ultraviolet light in the fungal pathogen causing white-nose syndrome of bats.</title>
        <authorList>
            <person name="Palmer J.M."/>
            <person name="Drees K.P."/>
            <person name="Foster J.T."/>
            <person name="Lindner D.L."/>
        </authorList>
    </citation>
    <scope>NUCLEOTIDE SEQUENCE [LARGE SCALE GENOMIC DNA]</scope>
    <source>
        <strain evidence="9">UAMH 10579</strain>
    </source>
</reference>
<keyword evidence="9" id="KW-1185">Reference proteome</keyword>
<dbReference type="PANTHER" id="PTHR11361:SF21">
    <property type="entry name" value="MUTS PROTEIN HOMOLOG 4"/>
    <property type="match status" value="1"/>
</dbReference>
<feature type="region of interest" description="Disordered" evidence="6">
    <location>
        <begin position="841"/>
        <end position="894"/>
    </location>
</feature>
<reference evidence="8 9" key="1">
    <citation type="submission" date="2016-03" db="EMBL/GenBank/DDBJ databases">
        <title>Comparative genomics of Pseudogymnoascus destructans, the fungus causing white-nose syndrome of bats.</title>
        <authorList>
            <person name="Palmer J.M."/>
            <person name="Drees K.P."/>
            <person name="Foster J.T."/>
            <person name="Lindner D.L."/>
        </authorList>
    </citation>
    <scope>NUCLEOTIDE SEQUENCE [LARGE SCALE GENOMIC DNA]</scope>
    <source>
        <strain evidence="8 9">UAMH 10579</strain>
    </source>
</reference>
<dbReference type="AlphaFoldDB" id="A0A1B8GSM6"/>
<dbReference type="GO" id="GO:0005524">
    <property type="term" value="F:ATP binding"/>
    <property type="evidence" value="ECO:0007669"/>
    <property type="project" value="UniProtKB-KW"/>
</dbReference>
<dbReference type="SMART" id="SM00533">
    <property type="entry name" value="MUTSd"/>
    <property type="match status" value="1"/>
</dbReference>